<feature type="region of interest" description="Disordered" evidence="1">
    <location>
        <begin position="1"/>
        <end position="198"/>
    </location>
</feature>
<feature type="non-terminal residue" evidence="2">
    <location>
        <position position="198"/>
    </location>
</feature>
<evidence type="ECO:0000313" key="2">
    <source>
        <dbReference type="EMBL" id="PNH08175.1"/>
    </source>
</evidence>
<reference evidence="2 3" key="1">
    <citation type="journal article" date="2017" name="Mol. Biol. Evol.">
        <title>The 4-celled Tetrabaena socialis nuclear genome reveals the essential components for genetic control of cell number at the origin of multicellularity in the volvocine lineage.</title>
        <authorList>
            <person name="Featherston J."/>
            <person name="Arakaki Y."/>
            <person name="Hanschen E.R."/>
            <person name="Ferris P.J."/>
            <person name="Michod R.E."/>
            <person name="Olson B.J.S.C."/>
            <person name="Nozaki H."/>
            <person name="Durand P.M."/>
        </authorList>
    </citation>
    <scope>NUCLEOTIDE SEQUENCE [LARGE SCALE GENOMIC DNA]</scope>
    <source>
        <strain evidence="2 3">NIES-571</strain>
    </source>
</reference>
<dbReference type="Proteomes" id="UP000236333">
    <property type="component" value="Unassembled WGS sequence"/>
</dbReference>
<feature type="compositionally biased region" description="Polar residues" evidence="1">
    <location>
        <begin position="143"/>
        <end position="155"/>
    </location>
</feature>
<proteinExistence type="predicted"/>
<name>A0A2J8A6P7_9CHLO</name>
<dbReference type="AlphaFoldDB" id="A0A2J8A6P7"/>
<gene>
    <name evidence="2" type="ORF">TSOC_005260</name>
</gene>
<feature type="non-terminal residue" evidence="2">
    <location>
        <position position="1"/>
    </location>
</feature>
<keyword evidence="3" id="KW-1185">Reference proteome</keyword>
<feature type="compositionally biased region" description="Low complexity" evidence="1">
    <location>
        <begin position="119"/>
        <end position="130"/>
    </location>
</feature>
<evidence type="ECO:0000313" key="3">
    <source>
        <dbReference type="Proteomes" id="UP000236333"/>
    </source>
</evidence>
<evidence type="ECO:0000256" key="1">
    <source>
        <dbReference type="SAM" id="MobiDB-lite"/>
    </source>
</evidence>
<protein>
    <submittedName>
        <fullName evidence="2">Uncharacterized protein</fullName>
    </submittedName>
</protein>
<feature type="compositionally biased region" description="Polar residues" evidence="1">
    <location>
        <begin position="184"/>
        <end position="198"/>
    </location>
</feature>
<dbReference type="EMBL" id="PGGS01000141">
    <property type="protein sequence ID" value="PNH08175.1"/>
    <property type="molecule type" value="Genomic_DNA"/>
</dbReference>
<comment type="caution">
    <text evidence="2">The sequence shown here is derived from an EMBL/GenBank/DDBJ whole genome shotgun (WGS) entry which is preliminary data.</text>
</comment>
<sequence>TRPRHSGPRGSSEFGNSDLYASASGADDDYEATDHEVDLQLQMVGRHYSFHPSGPARDRELTHSGTGEGGSHSSRGSGGARHSMRLPAEAVMSMRLAEEDDFMQRLQQNRASWKDRSRGGSMAHHAPAAGSSGGGAPVGRSSEPQYAQLSPSRLSISHRHDRSGSGGPGSGGVAAVASEALEHNSLQLGSPQLHAQSE</sequence>
<organism evidence="2 3">
    <name type="scientific">Tetrabaena socialis</name>
    <dbReference type="NCBI Taxonomy" id="47790"/>
    <lineage>
        <taxon>Eukaryota</taxon>
        <taxon>Viridiplantae</taxon>
        <taxon>Chlorophyta</taxon>
        <taxon>core chlorophytes</taxon>
        <taxon>Chlorophyceae</taxon>
        <taxon>CS clade</taxon>
        <taxon>Chlamydomonadales</taxon>
        <taxon>Tetrabaenaceae</taxon>
        <taxon>Tetrabaena</taxon>
    </lineage>
</organism>
<accession>A0A2J8A6P7</accession>